<protein>
    <submittedName>
        <fullName evidence="3">Ribonuclease P protein subunit p38-like</fullName>
    </submittedName>
</protein>
<dbReference type="InterPro" id="IPR042848">
    <property type="entry name" value="Rpp38"/>
</dbReference>
<organism evidence="2 3">
    <name type="scientific">Saccoglossus kowalevskii</name>
    <name type="common">Acorn worm</name>
    <dbReference type="NCBI Taxonomy" id="10224"/>
    <lineage>
        <taxon>Eukaryota</taxon>
        <taxon>Metazoa</taxon>
        <taxon>Hemichordata</taxon>
        <taxon>Enteropneusta</taxon>
        <taxon>Harrimaniidae</taxon>
        <taxon>Saccoglossus</taxon>
    </lineage>
</organism>
<dbReference type="GeneID" id="102809637"/>
<evidence type="ECO:0000256" key="1">
    <source>
        <dbReference type="SAM" id="MobiDB-lite"/>
    </source>
</evidence>
<evidence type="ECO:0000313" key="3">
    <source>
        <dbReference type="RefSeq" id="XP_006816523.1"/>
    </source>
</evidence>
<keyword evidence="2" id="KW-1185">Reference proteome</keyword>
<proteinExistence type="predicted"/>
<sequence>MATKKDNFTVKNSMDSPYGILQWPRLHQGEQVRILDEIKSIFQPLKDQLKKGKSKNRKKTAKMKALEVSEKPEETTVNSSNLRSQLALGINEVTKGLERDLIRLAIVCKSAKPVMLTAHLIPLCVSRNTSAVCLTRLSEILSPIFGFTSLLAIGFKKLSKDESSIFDELVEFVSSRAPILEVPWLKHQEEIAKKVANLKTNVQEISTGIKEENDDVRQTGNVNIGAHQTELEQTSLSIEEPVLTGSISFDASESVNTAERVLEPPTKKRKVQQIGGKDKKKQKQTKYHELTVKQMKNIPNEKRQNKKRKKKQRKSK</sequence>
<feature type="region of interest" description="Disordered" evidence="1">
    <location>
        <begin position="264"/>
        <end position="316"/>
    </location>
</feature>
<accession>A0ABM0M932</accession>
<dbReference type="RefSeq" id="XP_006816523.1">
    <property type="nucleotide sequence ID" value="XM_006816460.1"/>
</dbReference>
<gene>
    <name evidence="3" type="primary">LOC102809637</name>
</gene>
<reference evidence="3" key="1">
    <citation type="submission" date="2025-08" db="UniProtKB">
        <authorList>
            <consortium name="RefSeq"/>
        </authorList>
    </citation>
    <scope>IDENTIFICATION</scope>
    <source>
        <tissue evidence="3">Testes</tissue>
    </source>
</reference>
<name>A0ABM0M932_SACKO</name>
<feature type="compositionally biased region" description="Basic residues" evidence="1">
    <location>
        <begin position="304"/>
        <end position="316"/>
    </location>
</feature>
<dbReference type="SUPFAM" id="SSF55315">
    <property type="entry name" value="L30e-like"/>
    <property type="match status" value="1"/>
</dbReference>
<dbReference type="Gene3D" id="3.30.1330.30">
    <property type="match status" value="1"/>
</dbReference>
<dbReference type="Proteomes" id="UP000694865">
    <property type="component" value="Unplaced"/>
</dbReference>
<dbReference type="PANTHER" id="PTHR46948">
    <property type="entry name" value="RIBONUCLEASE P PROTEIN SUBUNIT P38"/>
    <property type="match status" value="1"/>
</dbReference>
<dbReference type="PANTHER" id="PTHR46948:SF1">
    <property type="entry name" value="RIBONUCLEASE P PROTEIN SUBUNIT P38"/>
    <property type="match status" value="1"/>
</dbReference>
<evidence type="ECO:0000313" key="2">
    <source>
        <dbReference type="Proteomes" id="UP000694865"/>
    </source>
</evidence>
<dbReference type="InterPro" id="IPR029064">
    <property type="entry name" value="Ribosomal_eL30-like_sf"/>
</dbReference>